<protein>
    <submittedName>
        <fullName evidence="3">Uncharacterized protein</fullName>
    </submittedName>
</protein>
<dbReference type="AlphaFoldDB" id="A0A2P6NWQ1"/>
<dbReference type="EMBL" id="MDYQ01000011">
    <property type="protein sequence ID" value="PRP88381.1"/>
    <property type="molecule type" value="Genomic_DNA"/>
</dbReference>
<dbReference type="OrthoDB" id="10256523at2759"/>
<proteinExistence type="predicted"/>
<evidence type="ECO:0000313" key="4">
    <source>
        <dbReference type="Proteomes" id="UP000241769"/>
    </source>
</evidence>
<gene>
    <name evidence="3" type="ORF">PROFUN_03295</name>
</gene>
<sequence>MASAQRLLEAFTKFDHLKDLSHEDLTELSFPTKQLIYNVLLSNIGVVVTQTMSEDRKKQQILQLSEQKMGKSAADCKASEESFRRLYYKIAQKEIKGIEPSLSMSATQLENDQTLNLKVMELLLNAQKYYRMKTQTVKPTRTAAPTASPPVKMTIKASKTVPEYMIAPRTKEPSKLDHKPMVFDVSHEEEEDVRFPDIRDVQRSIESVDLSPRPPRDTTPNASVSSSASSKYAENKKQMEKNREEEPASEPPMTMMKQPEVRSSKRPTSALKPSQGITYLTEDGESSTKLKRMQTELKACQAEKAELQRKLEEMTELYNQTIQSRDADTDHRRMMLLKSQNVQLQRQVIILTNNAQARSATVQELMNQASSLHKMASKHTTVASEEILKWSEDIQNRMHAVQTSTTQVLSKPFQFMSDGFVRDMEHLTINDICTGNTEMLNLKRVHEVDDLVSNVYNAATNIMGSIQSIFSPMLLIPLEDRICQQVGRLVECARKAVDDLSVLTVLLPRSDRKKTEGYSETAEQVMDSLPQFVKNKNKAQETIQTLLDKYQSRERAQTAQIEACKEDLVYFQKCNSIQISYSAELFRSLKETHANFQEQVKEYILKPIQNMSSAMGDFNDESTEENLRVLIQTCKAEIPVLNRLTRKKLVPRSDYYASFDQNFMSEIEETTRAMRDRYSAEMRDKTKELDARSTCNRHQ</sequence>
<feature type="region of interest" description="Disordered" evidence="2">
    <location>
        <begin position="187"/>
        <end position="285"/>
    </location>
</feature>
<feature type="coiled-coil region" evidence="1">
    <location>
        <begin position="290"/>
        <end position="324"/>
    </location>
</feature>
<dbReference type="Proteomes" id="UP000241769">
    <property type="component" value="Unassembled WGS sequence"/>
</dbReference>
<dbReference type="STRING" id="1890364.A0A2P6NWQ1"/>
<evidence type="ECO:0000256" key="2">
    <source>
        <dbReference type="SAM" id="MobiDB-lite"/>
    </source>
</evidence>
<evidence type="ECO:0000313" key="3">
    <source>
        <dbReference type="EMBL" id="PRP88381.1"/>
    </source>
</evidence>
<accession>A0A2P6NWQ1</accession>
<evidence type="ECO:0000256" key="1">
    <source>
        <dbReference type="SAM" id="Coils"/>
    </source>
</evidence>
<feature type="compositionally biased region" description="Basic and acidic residues" evidence="2">
    <location>
        <begin position="193"/>
        <end position="203"/>
    </location>
</feature>
<keyword evidence="4" id="KW-1185">Reference proteome</keyword>
<feature type="compositionally biased region" description="Basic and acidic residues" evidence="2">
    <location>
        <begin position="233"/>
        <end position="246"/>
    </location>
</feature>
<dbReference type="InParanoid" id="A0A2P6NWQ1"/>
<comment type="caution">
    <text evidence="3">The sequence shown here is derived from an EMBL/GenBank/DDBJ whole genome shotgun (WGS) entry which is preliminary data.</text>
</comment>
<name>A0A2P6NWQ1_9EUKA</name>
<reference evidence="3 4" key="1">
    <citation type="journal article" date="2018" name="Genome Biol. Evol.">
        <title>Multiple Roots of Fruiting Body Formation in Amoebozoa.</title>
        <authorList>
            <person name="Hillmann F."/>
            <person name="Forbes G."/>
            <person name="Novohradska S."/>
            <person name="Ferling I."/>
            <person name="Riege K."/>
            <person name="Groth M."/>
            <person name="Westermann M."/>
            <person name="Marz M."/>
            <person name="Spaller T."/>
            <person name="Winckler T."/>
            <person name="Schaap P."/>
            <person name="Glockner G."/>
        </authorList>
    </citation>
    <scope>NUCLEOTIDE SEQUENCE [LARGE SCALE GENOMIC DNA]</scope>
    <source>
        <strain evidence="3 4">Jena</strain>
    </source>
</reference>
<organism evidence="3 4">
    <name type="scientific">Planoprotostelium fungivorum</name>
    <dbReference type="NCBI Taxonomy" id="1890364"/>
    <lineage>
        <taxon>Eukaryota</taxon>
        <taxon>Amoebozoa</taxon>
        <taxon>Evosea</taxon>
        <taxon>Variosea</taxon>
        <taxon>Cavosteliida</taxon>
        <taxon>Cavosteliaceae</taxon>
        <taxon>Planoprotostelium</taxon>
    </lineage>
</organism>
<keyword evidence="1" id="KW-0175">Coiled coil</keyword>